<dbReference type="Proteomes" id="UP000799766">
    <property type="component" value="Unassembled WGS sequence"/>
</dbReference>
<organism evidence="3 4">
    <name type="scientific">Lineolata rhizophorae</name>
    <dbReference type="NCBI Taxonomy" id="578093"/>
    <lineage>
        <taxon>Eukaryota</taxon>
        <taxon>Fungi</taxon>
        <taxon>Dikarya</taxon>
        <taxon>Ascomycota</taxon>
        <taxon>Pezizomycotina</taxon>
        <taxon>Dothideomycetes</taxon>
        <taxon>Dothideomycetes incertae sedis</taxon>
        <taxon>Lineolatales</taxon>
        <taxon>Lineolataceae</taxon>
        <taxon>Lineolata</taxon>
    </lineage>
</organism>
<protein>
    <submittedName>
        <fullName evidence="3">Uncharacterized protein</fullName>
    </submittedName>
</protein>
<feature type="coiled-coil region" evidence="1">
    <location>
        <begin position="263"/>
        <end position="297"/>
    </location>
</feature>
<evidence type="ECO:0000256" key="2">
    <source>
        <dbReference type="SAM" id="MobiDB-lite"/>
    </source>
</evidence>
<proteinExistence type="predicted"/>
<dbReference type="AlphaFoldDB" id="A0A6A6PBZ0"/>
<feature type="compositionally biased region" description="Low complexity" evidence="2">
    <location>
        <begin position="60"/>
        <end position="70"/>
    </location>
</feature>
<keyword evidence="1" id="KW-0175">Coiled coil</keyword>
<feature type="region of interest" description="Disordered" evidence="2">
    <location>
        <begin position="26"/>
        <end position="70"/>
    </location>
</feature>
<dbReference type="OrthoDB" id="5427204at2759"/>
<feature type="compositionally biased region" description="Pro residues" evidence="2">
    <location>
        <begin position="49"/>
        <end position="59"/>
    </location>
</feature>
<evidence type="ECO:0000313" key="4">
    <source>
        <dbReference type="Proteomes" id="UP000799766"/>
    </source>
</evidence>
<gene>
    <name evidence="3" type="ORF">BDY21DRAFT_368647</name>
</gene>
<sequence>MSNARILPSPTSASFPAVPPISSLPLSQSFHAQSPTQQLSGASSGLSPSNPPVPYPFPSPSSQAASIPSSAAHSAHLADLQHQVTVKTLAFSTLQREYDSLLSRLERQRTKSLALERKSAVSDVELNSLTDERDRLASQVIALESQVDELSAKRDEGIRERATLVEQYGKIVEQATRIEEYGGAARRAWAMEKEELLARVRALEQQLGVVSGSVPTSAVEGVAGSSTGQRVGQSGVATTSSAASLSGSAPAGRSASATALDDTTALRSQLIQLRRRNAELEAALMTLKEDSRAAMELHLRIEGAVDRLLKGGNGSQGRDSRSGGDAST</sequence>
<keyword evidence="4" id="KW-1185">Reference proteome</keyword>
<evidence type="ECO:0000313" key="3">
    <source>
        <dbReference type="EMBL" id="KAF2461410.1"/>
    </source>
</evidence>
<dbReference type="EMBL" id="MU001671">
    <property type="protein sequence ID" value="KAF2461410.1"/>
    <property type="molecule type" value="Genomic_DNA"/>
</dbReference>
<dbReference type="Gene3D" id="1.10.287.1490">
    <property type="match status" value="1"/>
</dbReference>
<name>A0A6A6PBZ0_9PEZI</name>
<feature type="region of interest" description="Disordered" evidence="2">
    <location>
        <begin position="241"/>
        <end position="260"/>
    </location>
</feature>
<reference evidence="3" key="1">
    <citation type="journal article" date="2020" name="Stud. Mycol.">
        <title>101 Dothideomycetes genomes: a test case for predicting lifestyles and emergence of pathogens.</title>
        <authorList>
            <person name="Haridas S."/>
            <person name="Albert R."/>
            <person name="Binder M."/>
            <person name="Bloem J."/>
            <person name="Labutti K."/>
            <person name="Salamov A."/>
            <person name="Andreopoulos B."/>
            <person name="Baker S."/>
            <person name="Barry K."/>
            <person name="Bills G."/>
            <person name="Bluhm B."/>
            <person name="Cannon C."/>
            <person name="Castanera R."/>
            <person name="Culley D."/>
            <person name="Daum C."/>
            <person name="Ezra D."/>
            <person name="Gonzalez J."/>
            <person name="Henrissat B."/>
            <person name="Kuo A."/>
            <person name="Liang C."/>
            <person name="Lipzen A."/>
            <person name="Lutzoni F."/>
            <person name="Magnuson J."/>
            <person name="Mondo S."/>
            <person name="Nolan M."/>
            <person name="Ohm R."/>
            <person name="Pangilinan J."/>
            <person name="Park H.-J."/>
            <person name="Ramirez L."/>
            <person name="Alfaro M."/>
            <person name="Sun H."/>
            <person name="Tritt A."/>
            <person name="Yoshinaga Y."/>
            <person name="Zwiers L.-H."/>
            <person name="Turgeon B."/>
            <person name="Goodwin S."/>
            <person name="Spatafora J."/>
            <person name="Crous P."/>
            <person name="Grigoriev I."/>
        </authorList>
    </citation>
    <scope>NUCLEOTIDE SEQUENCE</scope>
    <source>
        <strain evidence="3">ATCC 16933</strain>
    </source>
</reference>
<feature type="region of interest" description="Disordered" evidence="2">
    <location>
        <begin position="309"/>
        <end position="328"/>
    </location>
</feature>
<feature type="compositionally biased region" description="Polar residues" evidence="2">
    <location>
        <begin position="26"/>
        <end position="46"/>
    </location>
</feature>
<evidence type="ECO:0000256" key="1">
    <source>
        <dbReference type="SAM" id="Coils"/>
    </source>
</evidence>
<feature type="coiled-coil region" evidence="1">
    <location>
        <begin position="91"/>
        <end position="153"/>
    </location>
</feature>
<accession>A0A6A6PBZ0</accession>